<sequence>MKIIYGFVDKLIDVTEICFSKLRKENIITIPHNDIVRANIFTDPANHILKKIYIFDDNRITEYDDSVIIEIDVSNNSVNTINKDVQLNNAFYTSKIIHTNLLIKYGTMNDELPEQLMAIIYLTGKEKILEIGGNIGRNSLTIAHILKKQNNKNLVVLESDTDISNQLRENRDINHFDFHIENSALSKRKLIQKDWITMESDVLLEGYKTINTITLEQLNNKYNIVFDTLILDCEGAFYFILMDMPEILNNIKLIIMENDYTDISHKEYIDTILKQNNFYVDFSLSGGWGPCFNNFFEVWKKNT</sequence>
<dbReference type="NCBIfam" id="TIGR01444">
    <property type="entry name" value="fkbM_fam"/>
    <property type="match status" value="1"/>
</dbReference>
<protein>
    <recommendedName>
        <fullName evidence="2">Methyltransferase FkbM domain-containing protein</fullName>
    </recommendedName>
</protein>
<reference evidence="1" key="1">
    <citation type="journal article" date="2020" name="Nature">
        <title>Giant virus diversity and host interactions through global metagenomics.</title>
        <authorList>
            <person name="Schulz F."/>
            <person name="Roux S."/>
            <person name="Paez-Espino D."/>
            <person name="Jungbluth S."/>
            <person name="Walsh D.A."/>
            <person name="Denef V.J."/>
            <person name="McMahon K.D."/>
            <person name="Konstantinidis K.T."/>
            <person name="Eloe-Fadrosh E.A."/>
            <person name="Kyrpides N.C."/>
            <person name="Woyke T."/>
        </authorList>
    </citation>
    <scope>NUCLEOTIDE SEQUENCE</scope>
    <source>
        <strain evidence="1">GVMAG-M-3300027969-2</strain>
    </source>
</reference>
<dbReference type="Gene3D" id="3.40.50.150">
    <property type="entry name" value="Vaccinia Virus protein VP39"/>
    <property type="match status" value="1"/>
</dbReference>
<organism evidence="1">
    <name type="scientific">viral metagenome</name>
    <dbReference type="NCBI Taxonomy" id="1070528"/>
    <lineage>
        <taxon>unclassified sequences</taxon>
        <taxon>metagenomes</taxon>
        <taxon>organismal metagenomes</taxon>
    </lineage>
</organism>
<proteinExistence type="predicted"/>
<evidence type="ECO:0000313" key="1">
    <source>
        <dbReference type="EMBL" id="QHU32415.1"/>
    </source>
</evidence>
<evidence type="ECO:0008006" key="2">
    <source>
        <dbReference type="Google" id="ProtNLM"/>
    </source>
</evidence>
<dbReference type="EMBL" id="MN740540">
    <property type="protein sequence ID" value="QHU32415.1"/>
    <property type="molecule type" value="Genomic_DNA"/>
</dbReference>
<dbReference type="SUPFAM" id="SSF53335">
    <property type="entry name" value="S-adenosyl-L-methionine-dependent methyltransferases"/>
    <property type="match status" value="1"/>
</dbReference>
<dbReference type="InterPro" id="IPR006342">
    <property type="entry name" value="FkbM_mtfrase"/>
</dbReference>
<accession>A0A6C0LQY6</accession>
<dbReference type="InterPro" id="IPR029063">
    <property type="entry name" value="SAM-dependent_MTases_sf"/>
</dbReference>
<name>A0A6C0LQY6_9ZZZZ</name>
<dbReference type="AlphaFoldDB" id="A0A6C0LQY6"/>